<organism evidence="2 3">
    <name type="scientific">Rhizoclosmatium globosum</name>
    <dbReference type="NCBI Taxonomy" id="329046"/>
    <lineage>
        <taxon>Eukaryota</taxon>
        <taxon>Fungi</taxon>
        <taxon>Fungi incertae sedis</taxon>
        <taxon>Chytridiomycota</taxon>
        <taxon>Chytridiomycota incertae sedis</taxon>
        <taxon>Chytridiomycetes</taxon>
        <taxon>Chytridiales</taxon>
        <taxon>Chytriomycetaceae</taxon>
        <taxon>Rhizoclosmatium</taxon>
    </lineage>
</organism>
<gene>
    <name evidence="2" type="ORF">BCR33DRAFT_528194</name>
</gene>
<sequence>MPLQFHETNIGTLNSSKQCELMNPKGGVAAKQTFETRNDTLSSAYKLLLTAFQSYKAKSLSEDALSLYFSGIQDVAKIGYPRFSAFLYDAACLGLVTRVYEPSTKELMITLEDNASAILSQWESGVQLQVNDSNESEWRKVGSKNAVTGQVGSTGQMVPTSFSSSTKTEGAIKEGKSKGNPSSAAASIKSAKGPTAKNAEKNATTNYRPFSSNAPTAFQHVELAMRIAGGMPTRASVLETIVDPKVWRSYGSFKLYLQAAESAKVVDLNFDKPKDILVSLPAEVSTPIVLSENVNESMPVSDSGTRLPLFTKITVSAEDEKTSVETIRSLDPVDVAPELVPSKVASSSVTIAPACENSEDAASVTLPNSVLNDEDVEFDEWGLPLPAFDQGVNSNETLTAKYPQEYETVPAFMQQNSLPPTLPYSASYTSISYTQPIYRPIVATAPQFSQHEPQAQWVFPVSKSITIRSPYDQNVIPLPQREVNDDKPPIWRAPASKAVQIQNPKTRAIVTVSATGSVVESTNHSLNPDAGVFVLEGDFVELEDERILPSEVKVSNKTFDAALIGSDKLRVEQSVNELRNSEERNVDEMSTPISEEKASISMDTFTVDQEYKFTGEPGRVKNVDSGVFPECSSEVQRLDDNASNSTPPFGIAISSSFTDSNVEIASLTRPYVNDEVASKNESTPSQKMVPMDSFPTLTSADLRFSSNSTFSPVANINKSLKTGDASVLLSFKNDAEFLAQSGMSVLLQDTSNDVSMSDGDE</sequence>
<feature type="compositionally biased region" description="Polar residues" evidence="1">
    <location>
        <begin position="149"/>
        <end position="168"/>
    </location>
</feature>
<comment type="caution">
    <text evidence="2">The sequence shown here is derived from an EMBL/GenBank/DDBJ whole genome shotgun (WGS) entry which is preliminary data.</text>
</comment>
<evidence type="ECO:0000313" key="3">
    <source>
        <dbReference type="Proteomes" id="UP000193642"/>
    </source>
</evidence>
<dbReference type="AlphaFoldDB" id="A0A1Y2CTL4"/>
<name>A0A1Y2CTL4_9FUNG</name>
<dbReference type="OrthoDB" id="10406544at2759"/>
<dbReference type="EMBL" id="MCGO01000007">
    <property type="protein sequence ID" value="ORY50379.1"/>
    <property type="molecule type" value="Genomic_DNA"/>
</dbReference>
<feature type="compositionally biased region" description="Low complexity" evidence="1">
    <location>
        <begin position="182"/>
        <end position="192"/>
    </location>
</feature>
<protein>
    <submittedName>
        <fullName evidence="2">Uncharacterized protein</fullName>
    </submittedName>
</protein>
<evidence type="ECO:0000313" key="2">
    <source>
        <dbReference type="EMBL" id="ORY50379.1"/>
    </source>
</evidence>
<feature type="compositionally biased region" description="Polar residues" evidence="1">
    <location>
        <begin position="201"/>
        <end position="211"/>
    </location>
</feature>
<proteinExistence type="predicted"/>
<reference evidence="2 3" key="1">
    <citation type="submission" date="2016-07" db="EMBL/GenBank/DDBJ databases">
        <title>Pervasive Adenine N6-methylation of Active Genes in Fungi.</title>
        <authorList>
            <consortium name="DOE Joint Genome Institute"/>
            <person name="Mondo S.J."/>
            <person name="Dannebaum R.O."/>
            <person name="Kuo R.C."/>
            <person name="Labutti K."/>
            <person name="Haridas S."/>
            <person name="Kuo A."/>
            <person name="Salamov A."/>
            <person name="Ahrendt S.R."/>
            <person name="Lipzen A."/>
            <person name="Sullivan W."/>
            <person name="Andreopoulos W.B."/>
            <person name="Clum A."/>
            <person name="Lindquist E."/>
            <person name="Daum C."/>
            <person name="Ramamoorthy G.K."/>
            <person name="Gryganskyi A."/>
            <person name="Culley D."/>
            <person name="Magnuson J.K."/>
            <person name="James T.Y."/>
            <person name="O'Malley M.A."/>
            <person name="Stajich J.E."/>
            <person name="Spatafora J.W."/>
            <person name="Visel A."/>
            <person name="Grigoriev I.V."/>
        </authorList>
    </citation>
    <scope>NUCLEOTIDE SEQUENCE [LARGE SCALE GENOMIC DNA]</scope>
    <source>
        <strain evidence="2 3">JEL800</strain>
    </source>
</reference>
<evidence type="ECO:0000256" key="1">
    <source>
        <dbReference type="SAM" id="MobiDB-lite"/>
    </source>
</evidence>
<accession>A0A1Y2CTL4</accession>
<dbReference type="Proteomes" id="UP000193642">
    <property type="component" value="Unassembled WGS sequence"/>
</dbReference>
<keyword evidence="3" id="KW-1185">Reference proteome</keyword>
<feature type="region of interest" description="Disordered" evidence="1">
    <location>
        <begin position="149"/>
        <end position="211"/>
    </location>
</feature>